<keyword evidence="2 5" id="KW-0812">Transmembrane</keyword>
<dbReference type="InterPro" id="IPR017981">
    <property type="entry name" value="GPCR_2-like_7TM"/>
</dbReference>
<feature type="domain" description="G-protein coupled receptors family 2 profile 2" evidence="6">
    <location>
        <begin position="308"/>
        <end position="522"/>
    </location>
</feature>
<keyword evidence="4 5" id="KW-0472">Membrane</keyword>
<evidence type="ECO:0000313" key="7">
    <source>
        <dbReference type="EMBL" id="CAG7716749.1"/>
    </source>
</evidence>
<feature type="transmembrane region" description="Helical" evidence="5">
    <location>
        <begin position="345"/>
        <end position="368"/>
    </location>
</feature>
<sequence length="522" mass="59048">MLSNLKIPKSLQIILIILTNVVISLSLEPPKLFKCFSELQHSSIEIPEALQPPFSENTTEYWKQVYGKNLFHFQFSPSWFDCPSKNTSVINLTLVNNYTLSAKPRNHQFILNQYYFTPEGTLKTTDGGIREWVNPKRYCISEFTNEHIQVQICKPSCGQDDICLNKCCGAGQILELDYNRVKQVGCQEVPTSEWSPPIYKEARGFGSHYEIVERTDPVHFTHKIVPCRPFEIISPGNHVKSSAQAIIRILESGKVMTRRTSNHPWRELSPDYCLDRIHNLGISESFDPSPKNIVIGLCDSPSEEDKTTSKVYFSTFIISSIFALLTVIVYVALWDKQNIHGWTVVGFSVSMFFCLVTTAFGHGVGLFQEHDLISSGSILCVLNGVLQHFFYVAMFSWLTVLCFDLYSTISSLSPMSGRSRSYNRLLGYSLFGFGVPTVVVSVAIAIDIAYKGDEDTFVYKPLYGYNLCSVDKSSFVYYTTVVNLILYTFNLIFAGLVAKTLYQFKQDTKRASSSCSKKSRSQ</sequence>
<dbReference type="GO" id="GO:0016020">
    <property type="term" value="C:membrane"/>
    <property type="evidence" value="ECO:0007669"/>
    <property type="project" value="UniProtKB-SubCell"/>
</dbReference>
<feature type="transmembrane region" description="Helical" evidence="5">
    <location>
        <begin position="311"/>
        <end position="333"/>
    </location>
</feature>
<dbReference type="InterPro" id="IPR052808">
    <property type="entry name" value="GPCR_Mth-like"/>
</dbReference>
<dbReference type="OrthoDB" id="6134459at2759"/>
<evidence type="ECO:0000256" key="2">
    <source>
        <dbReference type="ARBA" id="ARBA00022692"/>
    </source>
</evidence>
<accession>A0A8J2NW10</accession>
<feature type="transmembrane region" description="Helical" evidence="5">
    <location>
        <begin position="388"/>
        <end position="406"/>
    </location>
</feature>
<feature type="transmembrane region" description="Helical" evidence="5">
    <location>
        <begin position="426"/>
        <end position="450"/>
    </location>
</feature>
<dbReference type="PANTHER" id="PTHR46953">
    <property type="entry name" value="G-PROTEIN COUPLED RECEPTOR MTH-LIKE 1-RELATED"/>
    <property type="match status" value="1"/>
</dbReference>
<dbReference type="AlphaFoldDB" id="A0A8J2NW10"/>
<keyword evidence="3 5" id="KW-1133">Transmembrane helix</keyword>
<evidence type="ECO:0000256" key="1">
    <source>
        <dbReference type="ARBA" id="ARBA00004141"/>
    </source>
</evidence>
<dbReference type="SUPFAM" id="SSF81321">
    <property type="entry name" value="Family A G protein-coupled receptor-like"/>
    <property type="match status" value="1"/>
</dbReference>
<gene>
    <name evidence="7" type="ORF">AFUS01_LOCUS6240</name>
</gene>
<evidence type="ECO:0000313" key="8">
    <source>
        <dbReference type="Proteomes" id="UP000708208"/>
    </source>
</evidence>
<comment type="caution">
    <text evidence="7">The sequence shown here is derived from an EMBL/GenBank/DDBJ whole genome shotgun (WGS) entry which is preliminary data.</text>
</comment>
<dbReference type="Proteomes" id="UP000708208">
    <property type="component" value="Unassembled WGS sequence"/>
</dbReference>
<dbReference type="Pfam" id="PF00002">
    <property type="entry name" value="7tm_2"/>
    <property type="match status" value="1"/>
</dbReference>
<reference evidence="7" key="1">
    <citation type="submission" date="2021-06" db="EMBL/GenBank/DDBJ databases">
        <authorList>
            <person name="Hodson N. C."/>
            <person name="Mongue J. A."/>
            <person name="Jaron S. K."/>
        </authorList>
    </citation>
    <scope>NUCLEOTIDE SEQUENCE</scope>
</reference>
<protein>
    <recommendedName>
        <fullName evidence="6">G-protein coupled receptors family 2 profile 2 domain-containing protein</fullName>
    </recommendedName>
</protein>
<dbReference type="GO" id="GO:0004930">
    <property type="term" value="F:G protein-coupled receptor activity"/>
    <property type="evidence" value="ECO:0007669"/>
    <property type="project" value="InterPro"/>
</dbReference>
<name>A0A8J2NW10_9HEXA</name>
<dbReference type="InterPro" id="IPR000832">
    <property type="entry name" value="GPCR_2_secretin-like"/>
</dbReference>
<dbReference type="GO" id="GO:0007166">
    <property type="term" value="P:cell surface receptor signaling pathway"/>
    <property type="evidence" value="ECO:0007669"/>
    <property type="project" value="InterPro"/>
</dbReference>
<dbReference type="PANTHER" id="PTHR46953:SF1">
    <property type="entry name" value="G-PROTEIN COUPLED RECEPTOR MTH-LIKE 1-RELATED"/>
    <property type="match status" value="1"/>
</dbReference>
<evidence type="ECO:0000256" key="5">
    <source>
        <dbReference type="SAM" id="Phobius"/>
    </source>
</evidence>
<dbReference type="EMBL" id="CAJVCH010040966">
    <property type="protein sequence ID" value="CAG7716749.1"/>
    <property type="molecule type" value="Genomic_DNA"/>
</dbReference>
<evidence type="ECO:0000256" key="4">
    <source>
        <dbReference type="ARBA" id="ARBA00023136"/>
    </source>
</evidence>
<evidence type="ECO:0000256" key="3">
    <source>
        <dbReference type="ARBA" id="ARBA00022989"/>
    </source>
</evidence>
<keyword evidence="8" id="KW-1185">Reference proteome</keyword>
<comment type="subcellular location">
    <subcellularLocation>
        <location evidence="1">Membrane</location>
        <topology evidence="1">Multi-pass membrane protein</topology>
    </subcellularLocation>
</comment>
<proteinExistence type="predicted"/>
<feature type="transmembrane region" description="Helical" evidence="5">
    <location>
        <begin position="475"/>
        <end position="502"/>
    </location>
</feature>
<organism evidence="7 8">
    <name type="scientific">Allacma fusca</name>
    <dbReference type="NCBI Taxonomy" id="39272"/>
    <lineage>
        <taxon>Eukaryota</taxon>
        <taxon>Metazoa</taxon>
        <taxon>Ecdysozoa</taxon>
        <taxon>Arthropoda</taxon>
        <taxon>Hexapoda</taxon>
        <taxon>Collembola</taxon>
        <taxon>Symphypleona</taxon>
        <taxon>Sminthuridae</taxon>
        <taxon>Allacma</taxon>
    </lineage>
</organism>
<evidence type="ECO:0000259" key="6">
    <source>
        <dbReference type="PROSITE" id="PS50261"/>
    </source>
</evidence>
<dbReference type="PROSITE" id="PS50261">
    <property type="entry name" value="G_PROTEIN_RECEP_F2_4"/>
    <property type="match status" value="1"/>
</dbReference>